<dbReference type="STRING" id="1005928.SAMN04487859_12164"/>
<reference evidence="3" key="1">
    <citation type="submission" date="2016-10" db="EMBL/GenBank/DDBJ databases">
        <authorList>
            <person name="Varghese N."/>
            <person name="Submissions S."/>
        </authorList>
    </citation>
    <scope>NUCLEOTIDE SEQUENCE [LARGE SCALE GENOMIC DNA]</scope>
    <source>
        <strain evidence="3">DSM 28463</strain>
    </source>
</reference>
<protein>
    <submittedName>
        <fullName evidence="2">Uncharacterized protein</fullName>
    </submittedName>
</protein>
<dbReference type="EMBL" id="FOVP01000021">
    <property type="protein sequence ID" value="SFO26423.1"/>
    <property type="molecule type" value="Genomic_DNA"/>
</dbReference>
<evidence type="ECO:0000313" key="2">
    <source>
        <dbReference type="EMBL" id="SFO26423.1"/>
    </source>
</evidence>
<accession>A0A1I5FS63</accession>
<dbReference type="RefSeq" id="WP_092841525.1">
    <property type="nucleotide sequence ID" value="NZ_FOVP01000021.1"/>
</dbReference>
<organism evidence="2 3">
    <name type="scientific">Roseovarius lutimaris</name>
    <dbReference type="NCBI Taxonomy" id="1005928"/>
    <lineage>
        <taxon>Bacteria</taxon>
        <taxon>Pseudomonadati</taxon>
        <taxon>Pseudomonadota</taxon>
        <taxon>Alphaproteobacteria</taxon>
        <taxon>Rhodobacterales</taxon>
        <taxon>Roseobacteraceae</taxon>
        <taxon>Roseovarius</taxon>
    </lineage>
</organism>
<dbReference type="OrthoDB" id="7595664at2"/>
<gene>
    <name evidence="2" type="ORF">SAMN04487859_12164</name>
</gene>
<evidence type="ECO:0000313" key="3">
    <source>
        <dbReference type="Proteomes" id="UP000198599"/>
    </source>
</evidence>
<keyword evidence="3" id="KW-1185">Reference proteome</keyword>
<sequence length="110" mass="12513">MKPSIFKITGGHLTARDKRNILDCIEHLRGQDHHNAWLGYKGSPKRYCVTADADLPNIYGVRISENYTTDWGEKRQREWKFTVEAKGIDPLQPVAPKTDPQADLFEGMSA</sequence>
<proteinExistence type="predicted"/>
<evidence type="ECO:0000256" key="1">
    <source>
        <dbReference type="SAM" id="MobiDB-lite"/>
    </source>
</evidence>
<dbReference type="AlphaFoldDB" id="A0A1I5FS63"/>
<dbReference type="Proteomes" id="UP000198599">
    <property type="component" value="Unassembled WGS sequence"/>
</dbReference>
<feature type="region of interest" description="Disordered" evidence="1">
    <location>
        <begin position="90"/>
        <end position="110"/>
    </location>
</feature>
<name>A0A1I5FS63_9RHOB</name>